<proteinExistence type="predicted"/>
<dbReference type="AlphaFoldDB" id="A0A0E9PKR2"/>
<reference evidence="1" key="2">
    <citation type="journal article" date="2015" name="Fish Shellfish Immunol.">
        <title>Early steps in the European eel (Anguilla anguilla)-Vibrio vulnificus interaction in the gills: Role of the RtxA13 toxin.</title>
        <authorList>
            <person name="Callol A."/>
            <person name="Pajuelo D."/>
            <person name="Ebbesson L."/>
            <person name="Teles M."/>
            <person name="MacKenzie S."/>
            <person name="Amaro C."/>
        </authorList>
    </citation>
    <scope>NUCLEOTIDE SEQUENCE</scope>
</reference>
<accession>A0A0E9PKR2</accession>
<name>A0A0E9PKR2_ANGAN</name>
<evidence type="ECO:0000313" key="1">
    <source>
        <dbReference type="EMBL" id="JAH05099.1"/>
    </source>
</evidence>
<organism evidence="1">
    <name type="scientific">Anguilla anguilla</name>
    <name type="common">European freshwater eel</name>
    <name type="synonym">Muraena anguilla</name>
    <dbReference type="NCBI Taxonomy" id="7936"/>
    <lineage>
        <taxon>Eukaryota</taxon>
        <taxon>Metazoa</taxon>
        <taxon>Chordata</taxon>
        <taxon>Craniata</taxon>
        <taxon>Vertebrata</taxon>
        <taxon>Euteleostomi</taxon>
        <taxon>Actinopterygii</taxon>
        <taxon>Neopterygii</taxon>
        <taxon>Teleostei</taxon>
        <taxon>Anguilliformes</taxon>
        <taxon>Anguillidae</taxon>
        <taxon>Anguilla</taxon>
    </lineage>
</organism>
<protein>
    <submittedName>
        <fullName evidence="1">Uncharacterized protein</fullName>
    </submittedName>
</protein>
<dbReference type="EMBL" id="GBXM01103478">
    <property type="protein sequence ID" value="JAH05099.1"/>
    <property type="molecule type" value="Transcribed_RNA"/>
</dbReference>
<reference evidence="1" key="1">
    <citation type="submission" date="2014-11" db="EMBL/GenBank/DDBJ databases">
        <authorList>
            <person name="Amaro Gonzalez C."/>
        </authorList>
    </citation>
    <scope>NUCLEOTIDE SEQUENCE</scope>
</reference>
<sequence>MLEKLLKKSPAAPLLSWQAWYCSSLLALPVTPPASPSS</sequence>